<gene>
    <name evidence="1" type="ORF">INP51_13145</name>
</gene>
<evidence type="ECO:0000313" key="2">
    <source>
        <dbReference type="Proteomes" id="UP000593601"/>
    </source>
</evidence>
<reference evidence="1 2" key="1">
    <citation type="submission" date="2020-10" db="EMBL/GenBank/DDBJ databases">
        <title>Blautia liquoris sp.nov., isolated from the mud in a fermentation cellar used for the production of Chinese strong-flavoured liquor.</title>
        <authorList>
            <person name="Lu L."/>
        </authorList>
    </citation>
    <scope>NUCLEOTIDE SEQUENCE [LARGE SCALE GENOMIC DNA]</scope>
    <source>
        <strain evidence="1 2">LZLJ-3</strain>
    </source>
</reference>
<protein>
    <submittedName>
        <fullName evidence="1">Phage minor capsid protein</fullName>
    </submittedName>
</protein>
<proteinExistence type="predicted"/>
<dbReference type="EMBL" id="CP063304">
    <property type="protein sequence ID" value="QOV18922.1"/>
    <property type="molecule type" value="Genomic_DNA"/>
</dbReference>
<dbReference type="AlphaFoldDB" id="A0A7M2RHS2"/>
<evidence type="ECO:0000313" key="1">
    <source>
        <dbReference type="EMBL" id="QOV18922.1"/>
    </source>
</evidence>
<sequence>MTPEQKGHLPIQIEKLFYDLQDRIFSDVVRRIRKTGEITSSADYQIHKLEILGNSTEFIEQEIKRLLDASDPEIWELYDKVANWEYVRYRDAYEQINRQFIPLADNDLIQQWGQAIIRQTKGDIANITRSMGMSVSIGGGKKAFTPLSEYYQRYLDRACMDIVTGAFDYNTVLRRVVKEMADSGIRSVNYASGWNNRVPVAARRAVMTGVSQLSAQINEQVAKDLGTDKYEVTWHAGHRPTHWWGGKIYNRNELELVCGLGDVGGLCGANCRHSYYAFIEGVSVPNYTAGELRELEEKEAQTHTYKGKEYNAYQAAQAQRQMETQMRAQRAKVKQLQAGGAEQEAINSAKTRYLHTLKQYQGFSKKMKIPEQMERVYMDGLGRVAPGKSTYQKTIVKERQNVILKEKLKEAGLKGKINTTPAKIDMKSLTFDDAHINGERGHKVTFEEAKSFIQNARFSETVWKGRFERYYSTEGVAYVNKNNLQIRTAYKPDEFTKVVKRVMEVLNSE</sequence>
<organism evidence="1 2">
    <name type="scientific">Blautia liquoris</name>
    <dbReference type="NCBI Taxonomy" id="2779518"/>
    <lineage>
        <taxon>Bacteria</taxon>
        <taxon>Bacillati</taxon>
        <taxon>Bacillota</taxon>
        <taxon>Clostridia</taxon>
        <taxon>Lachnospirales</taxon>
        <taxon>Lachnospiraceae</taxon>
        <taxon>Blautia</taxon>
    </lineage>
</organism>
<dbReference type="KEGG" id="bliq:INP51_13145"/>
<dbReference type="Pfam" id="PF06152">
    <property type="entry name" value="Phage_min_cap2"/>
    <property type="match status" value="1"/>
</dbReference>
<dbReference type="InterPro" id="IPR009319">
    <property type="entry name" value="Phage_A118_VSP1"/>
</dbReference>
<dbReference type="Proteomes" id="UP000593601">
    <property type="component" value="Chromosome"/>
</dbReference>
<dbReference type="RefSeq" id="WP_193735282.1">
    <property type="nucleotide sequence ID" value="NZ_CP063304.1"/>
</dbReference>
<keyword evidence="2" id="KW-1185">Reference proteome</keyword>
<accession>A0A7M2RHS2</accession>
<name>A0A7M2RHS2_9FIRM</name>
<dbReference type="GO" id="GO:0005198">
    <property type="term" value="F:structural molecule activity"/>
    <property type="evidence" value="ECO:0007669"/>
    <property type="project" value="InterPro"/>
</dbReference>